<name>A0A097AP81_THEKI</name>
<reference evidence="3" key="1">
    <citation type="journal article" date="2015" name="Genome Announc.">
        <title>Whole-Genome Sequences of 80 Environmental and Clinical Isolates of Burkholderia pseudomallei.</title>
        <authorList>
            <person name="Johnson S.L."/>
            <person name="Baker A.L."/>
            <person name="Chain P.S."/>
            <person name="Currie B.J."/>
            <person name="Daligault H.E."/>
            <person name="Davenport K.W."/>
            <person name="Davis C.B."/>
            <person name="Inglis T.J."/>
            <person name="Kaestli M."/>
            <person name="Koren S."/>
            <person name="Mayo M."/>
            <person name="Merritt A.J."/>
            <person name="Price E.P."/>
            <person name="Sarovich D.S."/>
            <person name="Warner J."/>
            <person name="Rosovitz M.J."/>
        </authorList>
    </citation>
    <scope>NUCLEOTIDE SEQUENCE [LARGE SCALE GENOMIC DNA]</scope>
    <source>
        <strain evidence="3">DSM 2030</strain>
    </source>
</reference>
<dbReference type="STRING" id="2325.TKV_c04300"/>
<dbReference type="KEGG" id="tki:TKV_c04300"/>
<organism evidence="2 3">
    <name type="scientific">Thermoanaerobacter kivui</name>
    <name type="common">Acetogenium kivui</name>
    <dbReference type="NCBI Taxonomy" id="2325"/>
    <lineage>
        <taxon>Bacteria</taxon>
        <taxon>Bacillati</taxon>
        <taxon>Bacillota</taxon>
        <taxon>Clostridia</taxon>
        <taxon>Thermoanaerobacterales</taxon>
        <taxon>Thermoanaerobacteraceae</taxon>
        <taxon>Thermoanaerobacter</taxon>
    </lineage>
</organism>
<evidence type="ECO:0000313" key="3">
    <source>
        <dbReference type="Proteomes" id="UP000029669"/>
    </source>
</evidence>
<dbReference type="AlphaFoldDB" id="A0A097AP81"/>
<proteinExistence type="predicted"/>
<protein>
    <submittedName>
        <fullName evidence="2">Uncharacterized protein</fullName>
    </submittedName>
</protein>
<gene>
    <name evidence="2" type="ORF">TKV_c04300</name>
</gene>
<dbReference type="RefSeq" id="WP_158506588.1">
    <property type="nucleotide sequence ID" value="NZ_CP009170.1"/>
</dbReference>
<keyword evidence="1" id="KW-0812">Transmembrane</keyword>
<dbReference type="Proteomes" id="UP000029669">
    <property type="component" value="Chromosome"/>
</dbReference>
<sequence length="53" mass="6337">MYRIETITSKASYKVKIGTFWLFLKNFKTEIEPFLYLLPAASIIYCLYFLSFL</sequence>
<dbReference type="HOGENOM" id="CLU_3067175_0_0_9"/>
<keyword evidence="3" id="KW-1185">Reference proteome</keyword>
<evidence type="ECO:0000256" key="1">
    <source>
        <dbReference type="SAM" id="Phobius"/>
    </source>
</evidence>
<dbReference type="EMBL" id="CP009170">
    <property type="protein sequence ID" value="AIS51632.1"/>
    <property type="molecule type" value="Genomic_DNA"/>
</dbReference>
<keyword evidence="1" id="KW-0472">Membrane</keyword>
<evidence type="ECO:0000313" key="2">
    <source>
        <dbReference type="EMBL" id="AIS51632.1"/>
    </source>
</evidence>
<accession>A0A097AP81</accession>
<keyword evidence="1" id="KW-1133">Transmembrane helix</keyword>
<feature type="transmembrane region" description="Helical" evidence="1">
    <location>
        <begin position="34"/>
        <end position="52"/>
    </location>
</feature>